<feature type="region of interest" description="Disordered" evidence="7">
    <location>
        <begin position="473"/>
        <end position="503"/>
    </location>
</feature>
<reference evidence="9 10" key="1">
    <citation type="submission" date="2019-10" db="EMBL/GenBank/DDBJ databases">
        <title>Genome sequence of Azospirillum melinis.</title>
        <authorList>
            <person name="Ambrosini A."/>
            <person name="Sant'Anna F.H."/>
            <person name="Cassan F.D."/>
            <person name="Souza E.M."/>
            <person name="Passaglia L.M.P."/>
        </authorList>
    </citation>
    <scope>NUCLEOTIDE SEQUENCE [LARGE SCALE GENOMIC DNA]</scope>
    <source>
        <strain evidence="9 10">TMCY0552</strain>
    </source>
</reference>
<dbReference type="Pfam" id="PF01435">
    <property type="entry name" value="Peptidase_M48"/>
    <property type="match status" value="1"/>
</dbReference>
<organism evidence="9 10">
    <name type="scientific">Azospirillum melinis</name>
    <dbReference type="NCBI Taxonomy" id="328839"/>
    <lineage>
        <taxon>Bacteria</taxon>
        <taxon>Pseudomonadati</taxon>
        <taxon>Pseudomonadota</taxon>
        <taxon>Alphaproteobacteria</taxon>
        <taxon>Rhodospirillales</taxon>
        <taxon>Azospirillaceae</taxon>
        <taxon>Azospirillum</taxon>
    </lineage>
</organism>
<dbReference type="InterPro" id="IPR001915">
    <property type="entry name" value="Peptidase_M48"/>
</dbReference>
<keyword evidence="3" id="KW-0479">Metal-binding</keyword>
<protein>
    <submittedName>
        <fullName evidence="9">M48 family metalloprotease</fullName>
    </submittedName>
</protein>
<dbReference type="GO" id="GO:0008237">
    <property type="term" value="F:metallopeptidase activity"/>
    <property type="evidence" value="ECO:0007669"/>
    <property type="project" value="UniProtKB-KW"/>
</dbReference>
<evidence type="ECO:0000313" key="10">
    <source>
        <dbReference type="Proteomes" id="UP000605086"/>
    </source>
</evidence>
<evidence type="ECO:0000256" key="6">
    <source>
        <dbReference type="ARBA" id="ARBA00023049"/>
    </source>
</evidence>
<dbReference type="SUPFAM" id="SSF48452">
    <property type="entry name" value="TPR-like"/>
    <property type="match status" value="1"/>
</dbReference>
<evidence type="ECO:0000256" key="2">
    <source>
        <dbReference type="ARBA" id="ARBA00022670"/>
    </source>
</evidence>
<evidence type="ECO:0000256" key="1">
    <source>
        <dbReference type="ARBA" id="ARBA00001947"/>
    </source>
</evidence>
<evidence type="ECO:0000256" key="7">
    <source>
        <dbReference type="SAM" id="MobiDB-lite"/>
    </source>
</evidence>
<accession>A0ABX2K9U3</accession>
<dbReference type="InterPro" id="IPR051156">
    <property type="entry name" value="Mito/Outer_Membr_Metalloprot"/>
</dbReference>
<dbReference type="PANTHER" id="PTHR22726:SF1">
    <property type="entry name" value="METALLOENDOPEPTIDASE OMA1, MITOCHONDRIAL"/>
    <property type="match status" value="1"/>
</dbReference>
<dbReference type="InterPro" id="IPR011990">
    <property type="entry name" value="TPR-like_helical_dom_sf"/>
</dbReference>
<keyword evidence="2" id="KW-0645">Protease</keyword>
<dbReference type="Proteomes" id="UP000605086">
    <property type="component" value="Unassembled WGS sequence"/>
</dbReference>
<gene>
    <name evidence="9" type="ORF">GBZ48_09800</name>
</gene>
<comment type="cofactor">
    <cofactor evidence="1">
        <name>Zn(2+)</name>
        <dbReference type="ChEBI" id="CHEBI:29105"/>
    </cofactor>
</comment>
<evidence type="ECO:0000256" key="3">
    <source>
        <dbReference type="ARBA" id="ARBA00022723"/>
    </source>
</evidence>
<evidence type="ECO:0000256" key="4">
    <source>
        <dbReference type="ARBA" id="ARBA00022801"/>
    </source>
</evidence>
<name>A0ABX2K9U3_9PROT</name>
<dbReference type="Gene3D" id="1.25.40.10">
    <property type="entry name" value="Tetratricopeptide repeat domain"/>
    <property type="match status" value="1"/>
</dbReference>
<comment type="caution">
    <text evidence="9">The sequence shown here is derived from an EMBL/GenBank/DDBJ whole genome shotgun (WGS) entry which is preliminary data.</text>
</comment>
<evidence type="ECO:0000313" key="9">
    <source>
        <dbReference type="EMBL" id="NUA99585.1"/>
    </source>
</evidence>
<evidence type="ECO:0000259" key="8">
    <source>
        <dbReference type="Pfam" id="PF01435"/>
    </source>
</evidence>
<keyword evidence="6 9" id="KW-0482">Metalloprotease</keyword>
<keyword evidence="5" id="KW-0862">Zinc</keyword>
<proteinExistence type="predicted"/>
<keyword evidence="4" id="KW-0378">Hydrolase</keyword>
<dbReference type="EMBL" id="WHOS01000010">
    <property type="protein sequence ID" value="NUA99585.1"/>
    <property type="molecule type" value="Genomic_DNA"/>
</dbReference>
<dbReference type="PANTHER" id="PTHR22726">
    <property type="entry name" value="METALLOENDOPEPTIDASE OMA1"/>
    <property type="match status" value="1"/>
</dbReference>
<evidence type="ECO:0000256" key="5">
    <source>
        <dbReference type="ARBA" id="ARBA00022833"/>
    </source>
</evidence>
<dbReference type="CDD" id="cd07324">
    <property type="entry name" value="M48C_Oma1-like"/>
    <property type="match status" value="1"/>
</dbReference>
<dbReference type="Gene3D" id="3.30.2010.10">
    <property type="entry name" value="Metalloproteases ('zincins'), catalytic domain"/>
    <property type="match status" value="1"/>
</dbReference>
<feature type="domain" description="Peptidase M48" evidence="8">
    <location>
        <begin position="90"/>
        <end position="278"/>
    </location>
</feature>
<dbReference type="Pfam" id="PF13432">
    <property type="entry name" value="TPR_16"/>
    <property type="match status" value="1"/>
</dbReference>
<keyword evidence="10" id="KW-1185">Reference proteome</keyword>
<sequence>MLTQPGSSDAAMATAPNRCQICKRVCRGLRRSCAGVRCSKPEVVTVRKPSRLVSVVAIMSVCLMSLVWGAPPASAQRRSEMQILSDAETDHIIRKMARPIFQAAGIDPDSVQILLINDPTVNAFVAGGQNIFIHTGLLLDVDNADQLLGVIAHETGHISGGHLVRGAEAMDNAFLASLLGMGLGIAGGLASRNAGAGAAGVMLGQHLAERNYLSFSRTQEASADQAGLSFLEQSGISAKGMETFLEKLGVNDPLMNDRDAGYRLTHPLTRERIDAVKAFVARSRYSNAQLPSATEADLRRVQAKLYGYLDPRGALVRYKVNDPSPAARYGRAYAYFRQGDVKQATPLVDGLIADEPKNPYLYEMKGDLMLQTGRAPDAVAPYRKAVEMAGSDAGTIRVSLAHALLEQHDPRLADEALKNLQIASKGKAQSAFLWRLTAQAWSMKKNDGMVAYATAEEALARGDMPMAKAQAERAERMLPAGSPGWLRAQDIRGQTGGADKPER</sequence>